<feature type="compositionally biased region" description="Polar residues" evidence="1">
    <location>
        <begin position="192"/>
        <end position="208"/>
    </location>
</feature>
<evidence type="ECO:0000313" key="2">
    <source>
        <dbReference type="EMBL" id="RPD58776.1"/>
    </source>
</evidence>
<keyword evidence="3" id="KW-1185">Reference proteome</keyword>
<feature type="region of interest" description="Disordered" evidence="1">
    <location>
        <begin position="113"/>
        <end position="134"/>
    </location>
</feature>
<dbReference type="EMBL" id="ML122273">
    <property type="protein sequence ID" value="RPD58776.1"/>
    <property type="molecule type" value="Genomic_DNA"/>
</dbReference>
<organism evidence="2 3">
    <name type="scientific">Lentinus tigrinus ALCF2SS1-6</name>
    <dbReference type="NCBI Taxonomy" id="1328759"/>
    <lineage>
        <taxon>Eukaryota</taxon>
        <taxon>Fungi</taxon>
        <taxon>Dikarya</taxon>
        <taxon>Basidiomycota</taxon>
        <taxon>Agaricomycotina</taxon>
        <taxon>Agaricomycetes</taxon>
        <taxon>Polyporales</taxon>
        <taxon>Polyporaceae</taxon>
        <taxon>Lentinus</taxon>
    </lineage>
</organism>
<proteinExistence type="predicted"/>
<name>A0A5C2SBS4_9APHY</name>
<evidence type="ECO:0000313" key="3">
    <source>
        <dbReference type="Proteomes" id="UP000313359"/>
    </source>
</evidence>
<accession>A0A5C2SBS4</accession>
<evidence type="ECO:0000256" key="1">
    <source>
        <dbReference type="SAM" id="MobiDB-lite"/>
    </source>
</evidence>
<gene>
    <name evidence="2" type="ORF">L227DRAFT_576810</name>
</gene>
<dbReference type="Proteomes" id="UP000313359">
    <property type="component" value="Unassembled WGS sequence"/>
</dbReference>
<protein>
    <submittedName>
        <fullName evidence="2">Uncharacterized protein</fullName>
    </submittedName>
</protein>
<feature type="compositionally biased region" description="Basic and acidic residues" evidence="1">
    <location>
        <begin position="231"/>
        <end position="240"/>
    </location>
</feature>
<dbReference type="AlphaFoldDB" id="A0A5C2SBS4"/>
<sequence>MPVQLTVLVGGSVHSVVLKADLVYSGNTKQQLVLPSLDVSALCTSSVDGRDEITTADSDTTLCDLFLDCYEQLHASGNIVDELGVSADESRRSTRPLDKLHTLMYVKSRVASQREGQRQHSLAIPTSEPLDRPPKCLQPADRPWVRLIEAALPQLRERAATAPFLFLQTRLATTPSPSSQASAPCIQENSREVTTAPSSSEQATNTVTDKPRKKRRGGKRLPMPIRRQRKRELLERERLAAEAAASK</sequence>
<reference evidence="2" key="1">
    <citation type="journal article" date="2018" name="Genome Biol. Evol.">
        <title>Genomics and development of Lentinus tigrinus, a white-rot wood-decaying mushroom with dimorphic fruiting bodies.</title>
        <authorList>
            <person name="Wu B."/>
            <person name="Xu Z."/>
            <person name="Knudson A."/>
            <person name="Carlson A."/>
            <person name="Chen N."/>
            <person name="Kovaka S."/>
            <person name="LaButti K."/>
            <person name="Lipzen A."/>
            <person name="Pennachio C."/>
            <person name="Riley R."/>
            <person name="Schakwitz W."/>
            <person name="Umezawa K."/>
            <person name="Ohm R.A."/>
            <person name="Grigoriev I.V."/>
            <person name="Nagy L.G."/>
            <person name="Gibbons J."/>
            <person name="Hibbett D."/>
        </authorList>
    </citation>
    <scope>NUCLEOTIDE SEQUENCE [LARGE SCALE GENOMIC DNA]</scope>
    <source>
        <strain evidence="2">ALCF2SS1-6</strain>
    </source>
</reference>
<feature type="region of interest" description="Disordered" evidence="1">
    <location>
        <begin position="174"/>
        <end position="247"/>
    </location>
</feature>
<feature type="compositionally biased region" description="Low complexity" evidence="1">
    <location>
        <begin position="174"/>
        <end position="184"/>
    </location>
</feature>